<dbReference type="InParanoid" id="C1F6A6"/>
<comment type="caution">
    <text evidence="2">Lacks conserved residue(s) required for the propagation of feature annotation.</text>
</comment>
<dbReference type="Proteomes" id="UP000002207">
    <property type="component" value="Chromosome"/>
</dbReference>
<dbReference type="AlphaFoldDB" id="C1F6A6"/>
<proteinExistence type="predicted"/>
<dbReference type="EMBL" id="CP001472">
    <property type="protein sequence ID" value="ACO34190.1"/>
    <property type="molecule type" value="Genomic_DNA"/>
</dbReference>
<dbReference type="PRINTS" id="PR00038">
    <property type="entry name" value="HTHLUXR"/>
</dbReference>
<keyword evidence="1" id="KW-0238">DNA-binding</keyword>
<evidence type="ECO:0000256" key="1">
    <source>
        <dbReference type="ARBA" id="ARBA00023125"/>
    </source>
</evidence>
<dbReference type="PANTHER" id="PTHR43214">
    <property type="entry name" value="TWO-COMPONENT RESPONSE REGULATOR"/>
    <property type="match status" value="1"/>
</dbReference>
<dbReference type="InterPro" id="IPR000792">
    <property type="entry name" value="Tscrpt_reg_LuxR_C"/>
</dbReference>
<dbReference type="GO" id="GO:0000160">
    <property type="term" value="P:phosphorelay signal transduction system"/>
    <property type="evidence" value="ECO:0007669"/>
    <property type="project" value="InterPro"/>
</dbReference>
<organism evidence="5 6">
    <name type="scientific">Acidobacterium capsulatum (strain ATCC 51196 / DSM 11244 / BCRC 80197 / JCM 7670 / NBRC 15755 / NCIMB 13165 / 161)</name>
    <dbReference type="NCBI Taxonomy" id="240015"/>
    <lineage>
        <taxon>Bacteria</taxon>
        <taxon>Pseudomonadati</taxon>
        <taxon>Acidobacteriota</taxon>
        <taxon>Terriglobia</taxon>
        <taxon>Terriglobales</taxon>
        <taxon>Acidobacteriaceae</taxon>
        <taxon>Acidobacterium</taxon>
    </lineage>
</organism>
<dbReference type="HOGENOM" id="CLU_000445_90_8_0"/>
<dbReference type="InterPro" id="IPR016032">
    <property type="entry name" value="Sig_transdc_resp-reg_C-effctor"/>
</dbReference>
<dbReference type="Pfam" id="PF00196">
    <property type="entry name" value="GerE"/>
    <property type="match status" value="1"/>
</dbReference>
<accession>C1F6A6</accession>
<dbReference type="eggNOG" id="COG2197">
    <property type="taxonomic scope" value="Bacteria"/>
</dbReference>
<dbReference type="InterPro" id="IPR011006">
    <property type="entry name" value="CheY-like_superfamily"/>
</dbReference>
<feature type="domain" description="HTH luxR-type" evidence="3">
    <location>
        <begin position="143"/>
        <end position="208"/>
    </location>
</feature>
<evidence type="ECO:0000256" key="2">
    <source>
        <dbReference type="PROSITE-ProRule" id="PRU00169"/>
    </source>
</evidence>
<dbReference type="PROSITE" id="PS50043">
    <property type="entry name" value="HTH_LUXR_2"/>
    <property type="match status" value="1"/>
</dbReference>
<dbReference type="CDD" id="cd06170">
    <property type="entry name" value="LuxR_C_like"/>
    <property type="match status" value="1"/>
</dbReference>
<keyword evidence="6" id="KW-1185">Reference proteome</keyword>
<gene>
    <name evidence="5" type="ordered locus">ACP_3336</name>
</gene>
<dbReference type="InterPro" id="IPR039420">
    <property type="entry name" value="WalR-like"/>
</dbReference>
<feature type="domain" description="Response regulatory" evidence="4">
    <location>
        <begin position="8"/>
        <end position="117"/>
    </location>
</feature>
<name>C1F6A6_ACIC5</name>
<reference evidence="5 6" key="1">
    <citation type="journal article" date="2009" name="Appl. Environ. Microbiol.">
        <title>Three genomes from the phylum Acidobacteria provide insight into the lifestyles of these microorganisms in soils.</title>
        <authorList>
            <person name="Ward N.L."/>
            <person name="Challacombe J.F."/>
            <person name="Janssen P.H."/>
            <person name="Henrissat B."/>
            <person name="Coutinho P.M."/>
            <person name="Wu M."/>
            <person name="Xie G."/>
            <person name="Haft D.H."/>
            <person name="Sait M."/>
            <person name="Badger J."/>
            <person name="Barabote R.D."/>
            <person name="Bradley B."/>
            <person name="Brettin T.S."/>
            <person name="Brinkac L.M."/>
            <person name="Bruce D."/>
            <person name="Creasy T."/>
            <person name="Daugherty S.C."/>
            <person name="Davidsen T.M."/>
            <person name="DeBoy R.T."/>
            <person name="Detter J.C."/>
            <person name="Dodson R.J."/>
            <person name="Durkin A.S."/>
            <person name="Ganapathy A."/>
            <person name="Gwinn-Giglio M."/>
            <person name="Han C.S."/>
            <person name="Khouri H."/>
            <person name="Kiss H."/>
            <person name="Kothari S.P."/>
            <person name="Madupu R."/>
            <person name="Nelson K.E."/>
            <person name="Nelson W.C."/>
            <person name="Paulsen I."/>
            <person name="Penn K."/>
            <person name="Ren Q."/>
            <person name="Rosovitz M.J."/>
            <person name="Selengut J.D."/>
            <person name="Shrivastava S."/>
            <person name="Sullivan S.A."/>
            <person name="Tapia R."/>
            <person name="Thompson L.S."/>
            <person name="Watkins K.L."/>
            <person name="Yang Q."/>
            <person name="Yu C."/>
            <person name="Zafar N."/>
            <person name="Zhou L."/>
            <person name="Kuske C.R."/>
        </authorList>
    </citation>
    <scope>NUCLEOTIDE SEQUENCE [LARGE SCALE GENOMIC DNA]</scope>
    <source>
        <strain evidence="6">ATCC 51196 / DSM 11244 / BCRC 80197 / JCM 7670 / NBRC 15755 / NCIMB 13165 / 161</strain>
    </source>
</reference>
<dbReference type="KEGG" id="aca:ACP_3336"/>
<protein>
    <submittedName>
        <fullName evidence="5">Two-component system regulatory protein</fullName>
    </submittedName>
</protein>
<dbReference type="PROSITE" id="PS50110">
    <property type="entry name" value="RESPONSE_REGULATORY"/>
    <property type="match status" value="1"/>
</dbReference>
<dbReference type="Gene3D" id="3.40.50.2300">
    <property type="match status" value="1"/>
</dbReference>
<dbReference type="SUPFAM" id="SSF52172">
    <property type="entry name" value="CheY-like"/>
    <property type="match status" value="1"/>
</dbReference>
<dbReference type="STRING" id="240015.ACP_3336"/>
<dbReference type="GO" id="GO:0006355">
    <property type="term" value="P:regulation of DNA-templated transcription"/>
    <property type="evidence" value="ECO:0007669"/>
    <property type="project" value="InterPro"/>
</dbReference>
<dbReference type="SUPFAM" id="SSF46894">
    <property type="entry name" value="C-terminal effector domain of the bipartite response regulators"/>
    <property type="match status" value="1"/>
</dbReference>
<evidence type="ECO:0000313" key="6">
    <source>
        <dbReference type="Proteomes" id="UP000002207"/>
    </source>
</evidence>
<evidence type="ECO:0000259" key="3">
    <source>
        <dbReference type="PROSITE" id="PS50043"/>
    </source>
</evidence>
<dbReference type="PANTHER" id="PTHR43214:SF43">
    <property type="entry name" value="TWO-COMPONENT RESPONSE REGULATOR"/>
    <property type="match status" value="1"/>
</dbReference>
<dbReference type="GO" id="GO:0003677">
    <property type="term" value="F:DNA binding"/>
    <property type="evidence" value="ECO:0007669"/>
    <property type="project" value="UniProtKB-KW"/>
</dbReference>
<evidence type="ECO:0000313" key="5">
    <source>
        <dbReference type="EMBL" id="ACO34190.1"/>
    </source>
</evidence>
<sequence length="216" mass="24011">MQDGERIKIGLLEFEPLRVAGLLSIFEAAPQYEVLATDMKDILANKSIDLVLFGLQPPESFERLARLRAERPSLRLIVVGSLRDDETIINAIAVGAKGYVENQATPEQLLQAIEVVLSGSIWAPRRVLSKFVDRMLHFSAKPVRRHTSQFTEREQQVLRLLVAARSNREIAETLGIEARTVKAYVKTLMAKVGVDNRVALSLHAASAALVEEEDEA</sequence>
<dbReference type="SMART" id="SM00421">
    <property type="entry name" value="HTH_LUXR"/>
    <property type="match status" value="1"/>
</dbReference>
<evidence type="ECO:0000259" key="4">
    <source>
        <dbReference type="PROSITE" id="PS50110"/>
    </source>
</evidence>
<dbReference type="InterPro" id="IPR001789">
    <property type="entry name" value="Sig_transdc_resp-reg_receiver"/>
</dbReference>